<keyword evidence="8" id="KW-1185">Reference proteome</keyword>
<dbReference type="Gene3D" id="3.80.10.10">
    <property type="entry name" value="Ribonuclease Inhibitor"/>
    <property type="match status" value="2"/>
</dbReference>
<dbReference type="Pfam" id="PF00560">
    <property type="entry name" value="LRR_1"/>
    <property type="match status" value="1"/>
</dbReference>
<dbReference type="Pfam" id="PF23282">
    <property type="entry name" value="WHD_ROQ1"/>
    <property type="match status" value="1"/>
</dbReference>
<comment type="caution">
    <text evidence="7">The sequence shown here is derived from an EMBL/GenBank/DDBJ whole genome shotgun (WGS) entry which is preliminary data.</text>
</comment>
<dbReference type="GO" id="GO:0043531">
    <property type="term" value="F:ADP binding"/>
    <property type="evidence" value="ECO:0007669"/>
    <property type="project" value="InterPro"/>
</dbReference>
<gene>
    <name evidence="7" type="ORF">Tsubulata_044425</name>
</gene>
<dbReference type="PANTHER" id="PTHR11017:SF573">
    <property type="entry name" value="ADP-RIBOSYL CYCLASE_CYCLIC ADP-RIBOSE HYDROLASE"/>
    <property type="match status" value="1"/>
</dbReference>
<dbReference type="InterPro" id="IPR002182">
    <property type="entry name" value="NB-ARC"/>
</dbReference>
<dbReference type="InterPro" id="IPR045344">
    <property type="entry name" value="C-JID"/>
</dbReference>
<evidence type="ECO:0000259" key="6">
    <source>
        <dbReference type="SMART" id="SM00382"/>
    </source>
</evidence>
<dbReference type="GO" id="GO:0006952">
    <property type="term" value="P:defense response"/>
    <property type="evidence" value="ECO:0007669"/>
    <property type="project" value="InterPro"/>
</dbReference>
<dbReference type="Pfam" id="PF00931">
    <property type="entry name" value="NB-ARC"/>
    <property type="match status" value="1"/>
</dbReference>
<accession>A0A9Q0GMG3</accession>
<evidence type="ECO:0000256" key="2">
    <source>
        <dbReference type="ARBA" id="ARBA00022614"/>
    </source>
</evidence>
<evidence type="ECO:0000256" key="5">
    <source>
        <dbReference type="ARBA" id="ARBA00047304"/>
    </source>
</evidence>
<dbReference type="GO" id="GO:0061809">
    <property type="term" value="F:NAD+ nucleosidase activity, cyclic ADP-ribose generating"/>
    <property type="evidence" value="ECO:0007669"/>
    <property type="project" value="UniProtKB-EC"/>
</dbReference>
<name>A0A9Q0GMG3_9ROSI</name>
<dbReference type="InterPro" id="IPR011713">
    <property type="entry name" value="Leu-rich_rpt_3"/>
</dbReference>
<evidence type="ECO:0000313" key="7">
    <source>
        <dbReference type="EMBL" id="KAJ4850926.1"/>
    </source>
</evidence>
<keyword evidence="4" id="KW-0520">NAD</keyword>
<dbReference type="Pfam" id="PF07725">
    <property type="entry name" value="LRR_3"/>
    <property type="match status" value="1"/>
</dbReference>
<feature type="domain" description="AAA+ ATPase" evidence="6">
    <location>
        <begin position="36"/>
        <end position="175"/>
    </location>
</feature>
<proteinExistence type="predicted"/>
<dbReference type="InterPro" id="IPR042197">
    <property type="entry name" value="Apaf_helical"/>
</dbReference>
<reference evidence="7" key="2">
    <citation type="journal article" date="2023" name="Plants (Basel)">
        <title>Annotation of the Turnera subulata (Passifloraceae) Draft Genome Reveals the S-Locus Evolved after the Divergence of Turneroideae from Passifloroideae in a Stepwise Manner.</title>
        <authorList>
            <person name="Henning P.M."/>
            <person name="Roalson E.H."/>
            <person name="Mir W."/>
            <person name="McCubbin A.G."/>
            <person name="Shore J.S."/>
        </authorList>
    </citation>
    <scope>NUCLEOTIDE SEQUENCE</scope>
    <source>
        <strain evidence="7">F60SS</strain>
    </source>
</reference>
<dbReference type="Gene3D" id="1.10.8.430">
    <property type="entry name" value="Helical domain of apoptotic protease-activating factors"/>
    <property type="match status" value="1"/>
</dbReference>
<dbReference type="SMART" id="SM00382">
    <property type="entry name" value="AAA"/>
    <property type="match status" value="1"/>
</dbReference>
<dbReference type="InterPro" id="IPR001611">
    <property type="entry name" value="Leu-rich_rpt"/>
</dbReference>
<protein>
    <recommendedName>
        <fullName evidence="1">ADP-ribosyl cyclase/cyclic ADP-ribose hydrolase</fullName>
        <ecNumber evidence="1">3.2.2.6</ecNumber>
    </recommendedName>
</protein>
<dbReference type="Proteomes" id="UP001141552">
    <property type="component" value="Unassembled WGS sequence"/>
</dbReference>
<dbReference type="Pfam" id="PF20160">
    <property type="entry name" value="C-JID"/>
    <property type="match status" value="1"/>
</dbReference>
<dbReference type="OrthoDB" id="1744519at2759"/>
<evidence type="ECO:0000256" key="1">
    <source>
        <dbReference type="ARBA" id="ARBA00011982"/>
    </source>
</evidence>
<organism evidence="7 8">
    <name type="scientific">Turnera subulata</name>
    <dbReference type="NCBI Taxonomy" id="218843"/>
    <lineage>
        <taxon>Eukaryota</taxon>
        <taxon>Viridiplantae</taxon>
        <taxon>Streptophyta</taxon>
        <taxon>Embryophyta</taxon>
        <taxon>Tracheophyta</taxon>
        <taxon>Spermatophyta</taxon>
        <taxon>Magnoliopsida</taxon>
        <taxon>eudicotyledons</taxon>
        <taxon>Gunneridae</taxon>
        <taxon>Pentapetalae</taxon>
        <taxon>rosids</taxon>
        <taxon>fabids</taxon>
        <taxon>Malpighiales</taxon>
        <taxon>Passifloraceae</taxon>
        <taxon>Turnera</taxon>
    </lineage>
</organism>
<dbReference type="InterPro" id="IPR058192">
    <property type="entry name" value="WHD_ROQ1-like"/>
</dbReference>
<evidence type="ECO:0000256" key="3">
    <source>
        <dbReference type="ARBA" id="ARBA00022737"/>
    </source>
</evidence>
<keyword evidence="2" id="KW-0433">Leucine-rich repeat</keyword>
<dbReference type="SUPFAM" id="SSF52058">
    <property type="entry name" value="L domain-like"/>
    <property type="match status" value="1"/>
</dbReference>
<dbReference type="EMBL" id="JAKUCV010000183">
    <property type="protein sequence ID" value="KAJ4850926.1"/>
    <property type="molecule type" value="Genomic_DNA"/>
</dbReference>
<dbReference type="EC" id="3.2.2.6" evidence="1"/>
<dbReference type="Gene3D" id="3.40.50.300">
    <property type="entry name" value="P-loop containing nucleotide triphosphate hydrolases"/>
    <property type="match status" value="1"/>
</dbReference>
<keyword evidence="3" id="KW-0677">Repeat</keyword>
<dbReference type="PANTHER" id="PTHR11017">
    <property type="entry name" value="LEUCINE-RICH REPEAT-CONTAINING PROTEIN"/>
    <property type="match status" value="1"/>
</dbReference>
<comment type="catalytic activity">
    <reaction evidence="5">
        <text>NAD(+) + H2O = ADP-D-ribose + nicotinamide + H(+)</text>
        <dbReference type="Rhea" id="RHEA:16301"/>
        <dbReference type="ChEBI" id="CHEBI:15377"/>
        <dbReference type="ChEBI" id="CHEBI:15378"/>
        <dbReference type="ChEBI" id="CHEBI:17154"/>
        <dbReference type="ChEBI" id="CHEBI:57540"/>
        <dbReference type="ChEBI" id="CHEBI:57967"/>
        <dbReference type="EC" id="3.2.2.6"/>
    </reaction>
    <physiologicalReaction direction="left-to-right" evidence="5">
        <dbReference type="Rhea" id="RHEA:16302"/>
    </physiologicalReaction>
</comment>
<dbReference type="AlphaFoldDB" id="A0A9Q0GMG3"/>
<dbReference type="InterPro" id="IPR044974">
    <property type="entry name" value="Disease_R_plants"/>
</dbReference>
<evidence type="ECO:0000313" key="8">
    <source>
        <dbReference type="Proteomes" id="UP001141552"/>
    </source>
</evidence>
<dbReference type="InterPro" id="IPR027417">
    <property type="entry name" value="P-loop_NTPase"/>
</dbReference>
<dbReference type="SUPFAM" id="SSF52540">
    <property type="entry name" value="P-loop containing nucleoside triphosphate hydrolases"/>
    <property type="match status" value="1"/>
</dbReference>
<evidence type="ECO:0000256" key="4">
    <source>
        <dbReference type="ARBA" id="ARBA00023027"/>
    </source>
</evidence>
<dbReference type="InterPro" id="IPR032675">
    <property type="entry name" value="LRR_dom_sf"/>
</dbReference>
<sequence>MSKLQRSFSSITEDLVGMESRLEDMNRLLSAGSDDDVRIIGIWGMGGIGKTTLARVTYEMFSYQFEGSSFLDNVRNAAERRGLFSLQEQLLSEVLLDKTVNIYNVYRGKTEIRNRLQYKKVLIILDDVDTLEQLQALVGDRNWFGRGSRIIITTRDEHLLRNHRVDESYETKQLNEDEALKLLSWKAFKQDHPEEGFLKLSKRIVTFTNWLPLAIEVFGSFLYGRSFEEWESASKRLEGLPNREIFEVLKISYDDLSEMDKQIFLDIACFFTQSPKNRIIEMLDSWNFFPEIGISVLLDRCLITMSAGRIWMHSLLQEMAWSIIHQESPEEPGKRSRLWHHKDIYHVLTKNTGTEAVQAILLKSYEAKETLVDAKAFTLMKKIRFLELHDVHLSSQLQFLSNELRFLKWDGYPLKSLPPSFKPENLVELKLYHSQIEELWKGPLHLGKLKVINLSHSKNLIKTPSLGGFPSLQKLNLEGCLKLYGIHHSIGDLKHLVTLNLKDCQNLPYLPESICRVTSLQELHLRGCTKLNRLPENLGALELLEELDLGDTGIGKSPSSIVAMKNLKRLSFRGCKGAPPSPWTLLLQCLLPGTSPNSMSLVLPTSFSGMRSLKELDLSDCNLSEGAIPSDIGLLSGLTKLFLTRNNFVTLPANLSQLSQLETLRVDYCQQLQELPHLPSHLQDLSTNNCSSLMTLVGPMGVTKSSTREFKLNNCFSLVDNLGNNLLMDILRRHLYPLLEAKVLSVFFNFQKWVANQDRSNLLLAMFERCLTLVMDVMLQGHYNPPAVVPKLMVFVPGSEIPDWFTYQTSVNYITLELPPNWSYNSMIMGLAMCAVFEVQDHPDIYKESATRCIYKFCFYLTSDDGNFVIFGIERPFSRSELAVSDHRWLFYLPLDEYLGKRHWGNVKAYFRIEGPGIALKNVGIRLVFLKDAWQLNFPGMDGETLQNIFGGIQMLTTVTTPLPTLGQLDRNSAQQLTNTYQMMQMAIMAFRNQLTI</sequence>
<dbReference type="InterPro" id="IPR003593">
    <property type="entry name" value="AAA+_ATPase"/>
</dbReference>
<reference evidence="7" key="1">
    <citation type="submission" date="2022-02" db="EMBL/GenBank/DDBJ databases">
        <authorList>
            <person name="Henning P.M."/>
            <person name="McCubbin A.G."/>
            <person name="Shore J.S."/>
        </authorList>
    </citation>
    <scope>NUCLEOTIDE SEQUENCE</scope>
    <source>
        <strain evidence="7">F60SS</strain>
        <tissue evidence="7">Leaves</tissue>
    </source>
</reference>
<dbReference type="PRINTS" id="PR00364">
    <property type="entry name" value="DISEASERSIST"/>
</dbReference>